<dbReference type="GeneID" id="92384599"/>
<dbReference type="Gene3D" id="3.20.20.450">
    <property type="entry name" value="EAL domain"/>
    <property type="match status" value="1"/>
</dbReference>
<evidence type="ECO:0000313" key="3">
    <source>
        <dbReference type="Proteomes" id="UP000291623"/>
    </source>
</evidence>
<comment type="caution">
    <text evidence="2">The sequence shown here is derived from an EMBL/GenBank/DDBJ whole genome shotgun (WGS) entry which is preliminary data.</text>
</comment>
<gene>
    <name evidence="2" type="ORF">E0L16_07360</name>
</gene>
<protein>
    <submittedName>
        <fullName evidence="2">EAL domain-containing protein</fullName>
    </submittedName>
</protein>
<evidence type="ECO:0000313" key="2">
    <source>
        <dbReference type="EMBL" id="TCB87970.1"/>
    </source>
</evidence>
<dbReference type="Pfam" id="PF00563">
    <property type="entry name" value="EAL"/>
    <property type="match status" value="1"/>
</dbReference>
<dbReference type="Proteomes" id="UP000291623">
    <property type="component" value="Unassembled WGS sequence"/>
</dbReference>
<dbReference type="InterPro" id="IPR035919">
    <property type="entry name" value="EAL_sf"/>
</dbReference>
<reference evidence="2 3" key="1">
    <citation type="submission" date="2019-02" db="EMBL/GenBank/DDBJ databases">
        <title>The draft genome of Enterobacter spp. strains.</title>
        <authorList>
            <person name="Wang C."/>
            <person name="Feng Y."/>
            <person name="Zong Z."/>
        </authorList>
    </citation>
    <scope>NUCLEOTIDE SEQUENCE [LARGE SCALE GENOMIC DNA]</scope>
    <source>
        <strain evidence="2 3">WCHEQ120003</strain>
    </source>
</reference>
<feature type="domain" description="EAL" evidence="1">
    <location>
        <begin position="1"/>
        <end position="212"/>
    </location>
</feature>
<sequence length="212" mass="24375">MLTGYKFESIRALRSENVIAWEVLSTAMPNVDLEDYFCSMSATQRKAHFFAQLRHAMFCEAGDKYYLNATTDLLLETDFLDRLKEETPSPERLAIEVTDLHRLIHLDDTQSRTLRTCIATLHQWGIEVWADDVYEDILPDLLASQIRFCGVKIDKHTFWSGRTEREKFLQLTRQCKRLAGKVLIEGIETAGDFALARASVADYGQGYLWGRS</sequence>
<organism evidence="2 3">
    <name type="scientific">Enterobacter quasihormaechei</name>
    <dbReference type="NCBI Taxonomy" id="2529382"/>
    <lineage>
        <taxon>Bacteria</taxon>
        <taxon>Pseudomonadati</taxon>
        <taxon>Pseudomonadota</taxon>
        <taxon>Gammaproteobacteria</taxon>
        <taxon>Enterobacterales</taxon>
        <taxon>Enterobacteriaceae</taxon>
        <taxon>Enterobacter</taxon>
    </lineage>
</organism>
<accession>A0AAE8UC40</accession>
<name>A0AAE8UC40_9ENTR</name>
<dbReference type="EMBL" id="SJON01000004">
    <property type="protein sequence ID" value="TCB87970.1"/>
    <property type="molecule type" value="Genomic_DNA"/>
</dbReference>
<dbReference type="SUPFAM" id="SSF141868">
    <property type="entry name" value="EAL domain-like"/>
    <property type="match status" value="1"/>
</dbReference>
<dbReference type="PROSITE" id="PS50883">
    <property type="entry name" value="EAL"/>
    <property type="match status" value="1"/>
</dbReference>
<dbReference type="InterPro" id="IPR001633">
    <property type="entry name" value="EAL_dom"/>
</dbReference>
<dbReference type="RefSeq" id="WP_131636644.1">
    <property type="nucleotide sequence ID" value="NZ_SJON01000004.1"/>
</dbReference>
<evidence type="ECO:0000259" key="1">
    <source>
        <dbReference type="PROSITE" id="PS50883"/>
    </source>
</evidence>
<dbReference type="AlphaFoldDB" id="A0AAE8UC40"/>
<proteinExistence type="predicted"/>